<organism evidence="2 3">
    <name type="scientific">Acidilutibacter cellobiosedens</name>
    <dbReference type="NCBI Taxonomy" id="2507161"/>
    <lineage>
        <taxon>Bacteria</taxon>
        <taxon>Bacillati</taxon>
        <taxon>Bacillota</taxon>
        <taxon>Tissierellia</taxon>
        <taxon>Tissierellales</taxon>
        <taxon>Acidilutibacteraceae</taxon>
        <taxon>Acidilutibacter</taxon>
    </lineage>
</organism>
<dbReference type="EMBL" id="CP035282">
    <property type="protein sequence ID" value="QAT63120.1"/>
    <property type="molecule type" value="Genomic_DNA"/>
</dbReference>
<feature type="transmembrane region" description="Helical" evidence="1">
    <location>
        <begin position="183"/>
        <end position="208"/>
    </location>
</feature>
<feature type="transmembrane region" description="Helical" evidence="1">
    <location>
        <begin position="91"/>
        <end position="117"/>
    </location>
</feature>
<name>A0A410QGI4_9FIRM</name>
<feature type="transmembrane region" description="Helical" evidence="1">
    <location>
        <begin position="157"/>
        <end position="177"/>
    </location>
</feature>
<dbReference type="KEGG" id="spoa:EQM13_16865"/>
<proteinExistence type="predicted"/>
<keyword evidence="1" id="KW-0812">Transmembrane</keyword>
<feature type="transmembrane region" description="Helical" evidence="1">
    <location>
        <begin position="123"/>
        <end position="145"/>
    </location>
</feature>
<feature type="transmembrane region" description="Helical" evidence="1">
    <location>
        <begin position="321"/>
        <end position="345"/>
    </location>
</feature>
<feature type="transmembrane region" description="Helical" evidence="1">
    <location>
        <begin position="48"/>
        <end position="70"/>
    </location>
</feature>
<sequence>MKKYFYYMHMEINTSILKKILYVILILSIFLLLIMEDVLHMSFVSNKIHMRVCIIQIYLFIVLCVSGIFCMERYVNSQEYRFFRSLQLSSFFRGFVICCKVLPCALVYTLLCILFWNVNNGTAVYQAIYSFWGIIVISIAIYDLYTIIKKWIVKNRCISIILLCIPLLAVIISVFIYKGGNSVFMILYSKFFVAKWYILCLYFVWLILYSTKDHTYEIIILNTKRRKIKEHSKKIFTNMYCNLFYKDIISSLSNPIVAAFYIIALILGCLSAIYHFNIHANYLIAIIYTFVTSTLSEEIMKDDMSNISFIRTLPISQHKYFVSKIFSVSTVLLIPSLTFLEISLLNGSYSVMNLIVILCIVLIINILLCAMQCVLIMRYLYSQDKFIIILTILLFITVIFPALPVLYLLIATKKAQKIFCGGRD</sequence>
<feature type="transmembrane region" description="Helical" evidence="1">
    <location>
        <begin position="20"/>
        <end position="42"/>
    </location>
</feature>
<gene>
    <name evidence="2" type="ORF">EQM13_16865</name>
</gene>
<keyword evidence="1" id="KW-0472">Membrane</keyword>
<feature type="transmembrane region" description="Helical" evidence="1">
    <location>
        <begin position="256"/>
        <end position="276"/>
    </location>
</feature>
<evidence type="ECO:0000256" key="1">
    <source>
        <dbReference type="SAM" id="Phobius"/>
    </source>
</evidence>
<keyword evidence="3" id="KW-1185">Reference proteome</keyword>
<feature type="transmembrane region" description="Helical" evidence="1">
    <location>
        <begin position="387"/>
        <end position="410"/>
    </location>
</feature>
<protein>
    <submittedName>
        <fullName evidence="2">Uncharacterized protein</fullName>
    </submittedName>
</protein>
<evidence type="ECO:0000313" key="3">
    <source>
        <dbReference type="Proteomes" id="UP000287969"/>
    </source>
</evidence>
<accession>A0A410QGI4</accession>
<dbReference type="Proteomes" id="UP000287969">
    <property type="component" value="Chromosome"/>
</dbReference>
<reference evidence="3" key="1">
    <citation type="submission" date="2019-01" db="EMBL/GenBank/DDBJ databases">
        <title>Draft genomes of a novel of Sporanaerobacter strains.</title>
        <authorList>
            <person name="Ma S."/>
        </authorList>
    </citation>
    <scope>NUCLEOTIDE SEQUENCE [LARGE SCALE GENOMIC DNA]</scope>
    <source>
        <strain evidence="3">NJN-17</strain>
    </source>
</reference>
<keyword evidence="1" id="KW-1133">Transmembrane helix</keyword>
<evidence type="ECO:0000313" key="2">
    <source>
        <dbReference type="EMBL" id="QAT63120.1"/>
    </source>
</evidence>
<dbReference type="AlphaFoldDB" id="A0A410QGI4"/>
<feature type="transmembrane region" description="Helical" evidence="1">
    <location>
        <begin position="351"/>
        <end position="375"/>
    </location>
</feature>